<keyword evidence="4" id="KW-0333">Golgi apparatus</keyword>
<dbReference type="SMART" id="SM00516">
    <property type="entry name" value="SEC14"/>
    <property type="match status" value="1"/>
</dbReference>
<dbReference type="CDD" id="cd00170">
    <property type="entry name" value="SEC14"/>
    <property type="match status" value="1"/>
</dbReference>
<dbReference type="SUPFAM" id="SSF52087">
    <property type="entry name" value="CRAL/TRIO domain"/>
    <property type="match status" value="1"/>
</dbReference>
<proteinExistence type="inferred from homology"/>
<evidence type="ECO:0000313" key="7">
    <source>
        <dbReference type="EMBL" id="EPS66210.1"/>
    </source>
</evidence>
<dbReference type="PANTHER" id="PTHR45657">
    <property type="entry name" value="CRAL-TRIO DOMAIN-CONTAINING PROTEIN YKL091C-RELATED"/>
    <property type="match status" value="1"/>
</dbReference>
<evidence type="ECO:0000256" key="4">
    <source>
        <dbReference type="ARBA" id="ARBA00023034"/>
    </source>
</evidence>
<comment type="caution">
    <text evidence="7">The sequence shown here is derived from an EMBL/GenBank/DDBJ whole genome shotgun (WGS) entry which is preliminary data.</text>
</comment>
<name>S8CH71_9LAMI</name>
<organism evidence="7 8">
    <name type="scientific">Genlisea aurea</name>
    <dbReference type="NCBI Taxonomy" id="192259"/>
    <lineage>
        <taxon>Eukaryota</taxon>
        <taxon>Viridiplantae</taxon>
        <taxon>Streptophyta</taxon>
        <taxon>Embryophyta</taxon>
        <taxon>Tracheophyta</taxon>
        <taxon>Spermatophyta</taxon>
        <taxon>Magnoliopsida</taxon>
        <taxon>eudicotyledons</taxon>
        <taxon>Gunneridae</taxon>
        <taxon>Pentapetalae</taxon>
        <taxon>asterids</taxon>
        <taxon>lamiids</taxon>
        <taxon>Lamiales</taxon>
        <taxon>Lentibulariaceae</taxon>
        <taxon>Genlisea</taxon>
    </lineage>
</organism>
<evidence type="ECO:0000256" key="5">
    <source>
        <dbReference type="ARBA" id="ARBA00038020"/>
    </source>
</evidence>
<comment type="similarity">
    <text evidence="5">Belongs to the SFH family.</text>
</comment>
<dbReference type="InterPro" id="IPR036865">
    <property type="entry name" value="CRAL-TRIO_dom_sf"/>
</dbReference>
<dbReference type="Pfam" id="PF00650">
    <property type="entry name" value="CRAL_TRIO"/>
    <property type="match status" value="1"/>
</dbReference>
<keyword evidence="3" id="KW-0813">Transport</keyword>
<dbReference type="SMART" id="SM01100">
    <property type="entry name" value="CRAL_TRIO_N"/>
    <property type="match status" value="1"/>
</dbReference>
<dbReference type="GO" id="GO:0005886">
    <property type="term" value="C:plasma membrane"/>
    <property type="evidence" value="ECO:0007669"/>
    <property type="project" value="UniProtKB-SubCell"/>
</dbReference>
<dbReference type="InterPro" id="IPR001251">
    <property type="entry name" value="CRAL-TRIO_dom"/>
</dbReference>
<reference evidence="7 8" key="1">
    <citation type="journal article" date="2013" name="BMC Genomics">
        <title>The miniature genome of a carnivorous plant Genlisea aurea contains a low number of genes and short non-coding sequences.</title>
        <authorList>
            <person name="Leushkin E.V."/>
            <person name="Sutormin R.A."/>
            <person name="Nabieva E.R."/>
            <person name="Penin A.A."/>
            <person name="Kondrashov A.S."/>
            <person name="Logacheva M.D."/>
        </authorList>
    </citation>
    <scope>NUCLEOTIDE SEQUENCE [LARGE SCALE GENOMIC DNA]</scope>
</reference>
<evidence type="ECO:0000256" key="3">
    <source>
        <dbReference type="ARBA" id="ARBA00022927"/>
    </source>
</evidence>
<evidence type="ECO:0000259" key="6">
    <source>
        <dbReference type="PROSITE" id="PS50191"/>
    </source>
</evidence>
<dbReference type="SUPFAM" id="SSF46938">
    <property type="entry name" value="CRAL/TRIO N-terminal domain"/>
    <property type="match status" value="1"/>
</dbReference>
<dbReference type="PROSITE" id="PS50191">
    <property type="entry name" value="CRAL_TRIO"/>
    <property type="match status" value="1"/>
</dbReference>
<dbReference type="Proteomes" id="UP000015453">
    <property type="component" value="Unassembled WGS sequence"/>
</dbReference>
<dbReference type="InterPro" id="IPR036273">
    <property type="entry name" value="CRAL/TRIO_N_dom_sf"/>
</dbReference>
<dbReference type="GO" id="GO:0015031">
    <property type="term" value="P:protein transport"/>
    <property type="evidence" value="ECO:0007669"/>
    <property type="project" value="UniProtKB-KW"/>
</dbReference>
<dbReference type="GO" id="GO:0000139">
    <property type="term" value="C:Golgi membrane"/>
    <property type="evidence" value="ECO:0007669"/>
    <property type="project" value="UniProtKB-SubCell"/>
</dbReference>
<feature type="non-terminal residue" evidence="7">
    <location>
        <position position="196"/>
    </location>
</feature>
<dbReference type="Gene3D" id="1.10.8.20">
    <property type="entry name" value="N-terminal domain of phosphatidylinositol transfer protein sec14p"/>
    <property type="match status" value="1"/>
</dbReference>
<protein>
    <recommendedName>
        <fullName evidence="6">CRAL-TRIO domain-containing protein</fullName>
    </recommendedName>
</protein>
<sequence length="196" mass="23217">MQGRDVDDHTLIRFLRTTDFDVMRSKHLFLQCIRWRQEFRVDQILKEFKYHEEEQVKKIYPHGFHGVDRSGRPVYIEKIGKIDHDKLLQVTTADRFIKHHVYEQEKTLNFRYPACSLAAKTHIDSTLTILDVKDMGPTQFTKAARFVFTEIQKIDSNYYPETLHKLFVVNAGPGFRVIWKGMIKSFLDARTLPKIM</sequence>
<comment type="subcellular location">
    <subcellularLocation>
        <location evidence="1">Cell membrane</location>
        <topology evidence="1">Peripheral membrane protein</topology>
    </subcellularLocation>
    <subcellularLocation>
        <location evidence="2">Golgi apparatus membrane</location>
        <topology evidence="2">Peripheral membrane protein</topology>
    </subcellularLocation>
</comment>
<gene>
    <name evidence="7" type="ORF">M569_08568</name>
</gene>
<evidence type="ECO:0000256" key="1">
    <source>
        <dbReference type="ARBA" id="ARBA00004202"/>
    </source>
</evidence>
<dbReference type="PANTHER" id="PTHR45657:SF50">
    <property type="entry name" value="PHOSPHATIDYLINOSITOL_PHOSPHATIDYLCHOLINE TRANSFER PROTEIN SFH11"/>
    <property type="match status" value="1"/>
</dbReference>
<dbReference type="InterPro" id="IPR051026">
    <property type="entry name" value="PI/PC_transfer"/>
</dbReference>
<keyword evidence="3" id="KW-0653">Protein transport</keyword>
<dbReference type="OrthoDB" id="1434354at2759"/>
<dbReference type="EMBL" id="AUSU01003801">
    <property type="protein sequence ID" value="EPS66210.1"/>
    <property type="molecule type" value="Genomic_DNA"/>
</dbReference>
<dbReference type="Gene3D" id="3.40.525.10">
    <property type="entry name" value="CRAL-TRIO lipid binding domain"/>
    <property type="match status" value="1"/>
</dbReference>
<dbReference type="InterPro" id="IPR011074">
    <property type="entry name" value="CRAL/TRIO_N_dom"/>
</dbReference>
<evidence type="ECO:0000313" key="8">
    <source>
        <dbReference type="Proteomes" id="UP000015453"/>
    </source>
</evidence>
<accession>S8CH71</accession>
<keyword evidence="8" id="KW-1185">Reference proteome</keyword>
<feature type="domain" description="CRAL-TRIO" evidence="6">
    <location>
        <begin position="52"/>
        <end position="196"/>
    </location>
</feature>
<dbReference type="AlphaFoldDB" id="S8CH71"/>
<evidence type="ECO:0000256" key="2">
    <source>
        <dbReference type="ARBA" id="ARBA00004395"/>
    </source>
</evidence>